<dbReference type="InParanoid" id="F2LU07"/>
<name>F2LU07_HIPMA</name>
<dbReference type="KEGG" id="hmr:Hipma_0434"/>
<reference evidence="7" key="2">
    <citation type="submission" date="2011-03" db="EMBL/GenBank/DDBJ databases">
        <title>The complete genome of Hippea maritima DSM 10411.</title>
        <authorList>
            <consortium name="US DOE Joint Genome Institute (JGI-PGF)"/>
            <person name="Lucas S."/>
            <person name="Copeland A."/>
            <person name="Lapidus A."/>
            <person name="Bruce D."/>
            <person name="Goodwin L."/>
            <person name="Pitluck S."/>
            <person name="Peters L."/>
            <person name="Kyrpides N."/>
            <person name="Mavromatis K."/>
            <person name="Pagani I."/>
            <person name="Ivanova N."/>
            <person name="Mikhailova N."/>
            <person name="Lu M."/>
            <person name="Detter J.C."/>
            <person name="Tapia R."/>
            <person name="Han C."/>
            <person name="Land M."/>
            <person name="Hauser L."/>
            <person name="Markowitz V."/>
            <person name="Cheng J.-F."/>
            <person name="Hugenholtz P."/>
            <person name="Woyke T."/>
            <person name="Wu D."/>
            <person name="Spring S."/>
            <person name="Schroeder M."/>
            <person name="Brambilla E."/>
            <person name="Klenk H.-P."/>
            <person name="Eisen J.A."/>
        </authorList>
    </citation>
    <scope>NUCLEOTIDE SEQUENCE [LARGE SCALE GENOMIC DNA]</scope>
    <source>
        <strain evidence="7">ATCC 700847 / DSM 10411 / MH2</strain>
    </source>
</reference>
<proteinExistence type="predicted"/>
<evidence type="ECO:0000259" key="5">
    <source>
        <dbReference type="PROSITE" id="PS51379"/>
    </source>
</evidence>
<dbReference type="OrthoDB" id="9789030at2"/>
<dbReference type="Proteomes" id="UP000008139">
    <property type="component" value="Chromosome"/>
</dbReference>
<keyword evidence="3" id="KW-0408">Iron</keyword>
<evidence type="ECO:0000313" key="6">
    <source>
        <dbReference type="EMBL" id="AEA33406.1"/>
    </source>
</evidence>
<sequence>MARYGMVMDVSSCLGCRACMAACSQWNQTPFWAEDFEGKWRTRVTPLEEGKFPNVRKVFFPTICMHCENPPCHSVCPTGATYINKDGIVLIDYDLCLGCGYCIEACPYDARYEYEKEDLEKDEFYFGEDARHHQVHIDKCTFCVDRLEEGLEPSCAATCVGHARIFGDLDDPNSEVAKLVNSGKAKPLGEYMGAKPKVYYIK</sequence>
<evidence type="ECO:0000256" key="3">
    <source>
        <dbReference type="ARBA" id="ARBA00023004"/>
    </source>
</evidence>
<dbReference type="AlphaFoldDB" id="F2LU07"/>
<dbReference type="PROSITE" id="PS51379">
    <property type="entry name" value="4FE4S_FER_2"/>
    <property type="match status" value="3"/>
</dbReference>
<feature type="domain" description="4Fe-4S ferredoxin-type" evidence="5">
    <location>
        <begin position="4"/>
        <end position="35"/>
    </location>
</feature>
<dbReference type="PANTHER" id="PTHR43177:SF3">
    <property type="entry name" value="PROTEIN NRFC HOMOLOG"/>
    <property type="match status" value="1"/>
</dbReference>
<dbReference type="SUPFAM" id="SSF54862">
    <property type="entry name" value="4Fe-4S ferredoxins"/>
    <property type="match status" value="1"/>
</dbReference>
<dbReference type="FunCoup" id="F2LU07">
    <property type="interactions" value="35"/>
</dbReference>
<dbReference type="RefSeq" id="WP_013681447.1">
    <property type="nucleotide sequence ID" value="NC_015318.1"/>
</dbReference>
<dbReference type="GO" id="GO:0051539">
    <property type="term" value="F:4 iron, 4 sulfur cluster binding"/>
    <property type="evidence" value="ECO:0007669"/>
    <property type="project" value="UniProtKB-KW"/>
</dbReference>
<evidence type="ECO:0000256" key="4">
    <source>
        <dbReference type="ARBA" id="ARBA00023014"/>
    </source>
</evidence>
<dbReference type="HOGENOM" id="CLU_043374_1_0_7"/>
<dbReference type="InterPro" id="IPR017900">
    <property type="entry name" value="4Fe4S_Fe_S_CS"/>
</dbReference>
<dbReference type="STRING" id="760142.Hipma_0434"/>
<dbReference type="InterPro" id="IPR050954">
    <property type="entry name" value="ET_IronSulfur_Cluster-Binding"/>
</dbReference>
<reference evidence="6 7" key="1">
    <citation type="journal article" date="2011" name="Stand. Genomic Sci.">
        <title>Complete genome sequence of the thermophilic sulfur-reducer Hippea maritima type strain (MH(2)).</title>
        <authorList>
            <person name="Huntemann M."/>
            <person name="Lu M."/>
            <person name="Nolan M."/>
            <person name="Lapidus A."/>
            <person name="Lucas S."/>
            <person name="Hammon N."/>
            <person name="Deshpande S."/>
            <person name="Cheng J.F."/>
            <person name="Tapia R."/>
            <person name="Han C."/>
            <person name="Goodwin L."/>
            <person name="Pitluck S."/>
            <person name="Liolios K."/>
            <person name="Pagani I."/>
            <person name="Ivanova N."/>
            <person name="Ovchinikova G."/>
            <person name="Pati A."/>
            <person name="Chen A."/>
            <person name="Palaniappan K."/>
            <person name="Land M."/>
            <person name="Hauser L."/>
            <person name="Jeffries C.D."/>
            <person name="Detter J.C."/>
            <person name="Brambilla E.M."/>
            <person name="Rohde M."/>
            <person name="Spring S."/>
            <person name="Goker M."/>
            <person name="Woyke T."/>
            <person name="Bristow J."/>
            <person name="Eisen J.A."/>
            <person name="Markowitz V."/>
            <person name="Hugenholtz P."/>
            <person name="Kyrpides N.C."/>
            <person name="Klenk H.P."/>
            <person name="Mavromatis K."/>
        </authorList>
    </citation>
    <scope>NUCLEOTIDE SEQUENCE [LARGE SCALE GENOMIC DNA]</scope>
    <source>
        <strain evidence="7">ATCC 700847 / DSM 10411 / MH2</strain>
    </source>
</reference>
<dbReference type="EMBL" id="CP002606">
    <property type="protein sequence ID" value="AEA33406.1"/>
    <property type="molecule type" value="Genomic_DNA"/>
</dbReference>
<dbReference type="PANTHER" id="PTHR43177">
    <property type="entry name" value="PROTEIN NRFC"/>
    <property type="match status" value="1"/>
</dbReference>
<dbReference type="eggNOG" id="COG0437">
    <property type="taxonomic scope" value="Bacteria"/>
</dbReference>
<dbReference type="Gene3D" id="3.30.70.20">
    <property type="match status" value="2"/>
</dbReference>
<organism evidence="6 7">
    <name type="scientific">Hippea maritima (strain ATCC 700847 / DSM 10411 / MH2)</name>
    <dbReference type="NCBI Taxonomy" id="760142"/>
    <lineage>
        <taxon>Bacteria</taxon>
        <taxon>Pseudomonadati</taxon>
        <taxon>Campylobacterota</taxon>
        <taxon>Desulfurellia</taxon>
        <taxon>Desulfurellales</taxon>
        <taxon>Hippeaceae</taxon>
        <taxon>Hippea</taxon>
    </lineage>
</organism>
<dbReference type="CDD" id="cd10551">
    <property type="entry name" value="PsrB"/>
    <property type="match status" value="1"/>
</dbReference>
<gene>
    <name evidence="6" type="ordered locus">Hipma_0434</name>
</gene>
<dbReference type="InterPro" id="IPR017896">
    <property type="entry name" value="4Fe4S_Fe-S-bd"/>
</dbReference>
<keyword evidence="1" id="KW-0004">4Fe-4S</keyword>
<keyword evidence="2" id="KW-0479">Metal-binding</keyword>
<dbReference type="GO" id="GO:0046872">
    <property type="term" value="F:metal ion binding"/>
    <property type="evidence" value="ECO:0007669"/>
    <property type="project" value="UniProtKB-KW"/>
</dbReference>
<feature type="domain" description="4Fe-4S ferredoxin-type" evidence="5">
    <location>
        <begin position="55"/>
        <end position="86"/>
    </location>
</feature>
<feature type="domain" description="4Fe-4S ferredoxin-type" evidence="5">
    <location>
        <begin position="87"/>
        <end position="117"/>
    </location>
</feature>
<keyword evidence="4" id="KW-0411">Iron-sulfur</keyword>
<accession>F2LU07</accession>
<evidence type="ECO:0000256" key="1">
    <source>
        <dbReference type="ARBA" id="ARBA00022485"/>
    </source>
</evidence>
<dbReference type="PROSITE" id="PS00198">
    <property type="entry name" value="4FE4S_FER_1"/>
    <property type="match status" value="1"/>
</dbReference>
<evidence type="ECO:0000313" key="7">
    <source>
        <dbReference type="Proteomes" id="UP000008139"/>
    </source>
</evidence>
<dbReference type="Pfam" id="PF13247">
    <property type="entry name" value="Fer4_11"/>
    <property type="match status" value="2"/>
</dbReference>
<protein>
    <submittedName>
        <fullName evidence="6">4Fe-4S ferredoxin iron-sulfur binding domain-containing protein</fullName>
    </submittedName>
</protein>
<keyword evidence="7" id="KW-1185">Reference proteome</keyword>
<evidence type="ECO:0000256" key="2">
    <source>
        <dbReference type="ARBA" id="ARBA00022723"/>
    </source>
</evidence>